<evidence type="ECO:0000313" key="2">
    <source>
        <dbReference type="EMBL" id="KAG0531028.1"/>
    </source>
</evidence>
<gene>
    <name evidence="2" type="ORF">BDA96_05G239000</name>
</gene>
<organism evidence="2 3">
    <name type="scientific">Sorghum bicolor</name>
    <name type="common">Sorghum</name>
    <name type="synonym">Sorghum vulgare</name>
    <dbReference type="NCBI Taxonomy" id="4558"/>
    <lineage>
        <taxon>Eukaryota</taxon>
        <taxon>Viridiplantae</taxon>
        <taxon>Streptophyta</taxon>
        <taxon>Embryophyta</taxon>
        <taxon>Tracheophyta</taxon>
        <taxon>Spermatophyta</taxon>
        <taxon>Magnoliopsida</taxon>
        <taxon>Liliopsida</taxon>
        <taxon>Poales</taxon>
        <taxon>Poaceae</taxon>
        <taxon>PACMAD clade</taxon>
        <taxon>Panicoideae</taxon>
        <taxon>Andropogonodae</taxon>
        <taxon>Andropogoneae</taxon>
        <taxon>Sorghinae</taxon>
        <taxon>Sorghum</taxon>
    </lineage>
</organism>
<name>A0A921UGN8_SORBI</name>
<reference evidence="2" key="2">
    <citation type="submission" date="2020-10" db="EMBL/GenBank/DDBJ databases">
        <authorList>
            <person name="Cooper E.A."/>
            <person name="Brenton Z.W."/>
            <person name="Flinn B.S."/>
            <person name="Jenkins J."/>
            <person name="Shu S."/>
            <person name="Flowers D."/>
            <person name="Luo F."/>
            <person name="Wang Y."/>
            <person name="Xia P."/>
            <person name="Barry K."/>
            <person name="Daum C."/>
            <person name="Lipzen A."/>
            <person name="Yoshinaga Y."/>
            <person name="Schmutz J."/>
            <person name="Saski C."/>
            <person name="Vermerris W."/>
            <person name="Kresovich S."/>
        </authorList>
    </citation>
    <scope>NUCLEOTIDE SEQUENCE</scope>
</reference>
<dbReference type="AlphaFoldDB" id="A0A921UGN8"/>
<evidence type="ECO:0008006" key="4">
    <source>
        <dbReference type="Google" id="ProtNLM"/>
    </source>
</evidence>
<dbReference type="EMBL" id="CM027684">
    <property type="protein sequence ID" value="KAG0531028.1"/>
    <property type="molecule type" value="Genomic_DNA"/>
</dbReference>
<protein>
    <recommendedName>
        <fullName evidence="4">Knottin scorpion toxin-like domain-containing protein</fullName>
    </recommendedName>
</protein>
<evidence type="ECO:0000256" key="1">
    <source>
        <dbReference type="SAM" id="SignalP"/>
    </source>
</evidence>
<dbReference type="Proteomes" id="UP000807115">
    <property type="component" value="Chromosome 5"/>
</dbReference>
<comment type="caution">
    <text evidence="2">The sequence shown here is derived from an EMBL/GenBank/DDBJ whole genome shotgun (WGS) entry which is preliminary data.</text>
</comment>
<keyword evidence="1" id="KW-0732">Signal</keyword>
<sequence length="78" mass="8740">MRVVHSIAAVICILLMVMSCTLMTPTWAAEKCFDQHPTCTQAACEKKCRDEFHSKLTSFRCTNVPGPNLYIVCCCTHT</sequence>
<reference evidence="2" key="1">
    <citation type="journal article" date="2019" name="BMC Genomics">
        <title>A new reference genome for Sorghum bicolor reveals high levels of sequence similarity between sweet and grain genotypes: implications for the genetics of sugar metabolism.</title>
        <authorList>
            <person name="Cooper E.A."/>
            <person name="Brenton Z.W."/>
            <person name="Flinn B.S."/>
            <person name="Jenkins J."/>
            <person name="Shu S."/>
            <person name="Flowers D."/>
            <person name="Luo F."/>
            <person name="Wang Y."/>
            <person name="Xia P."/>
            <person name="Barry K."/>
            <person name="Daum C."/>
            <person name="Lipzen A."/>
            <person name="Yoshinaga Y."/>
            <person name="Schmutz J."/>
            <person name="Saski C."/>
            <person name="Vermerris W."/>
            <person name="Kresovich S."/>
        </authorList>
    </citation>
    <scope>NUCLEOTIDE SEQUENCE</scope>
</reference>
<feature type="signal peptide" evidence="1">
    <location>
        <begin position="1"/>
        <end position="28"/>
    </location>
</feature>
<feature type="chain" id="PRO_5037962339" description="Knottin scorpion toxin-like domain-containing protein" evidence="1">
    <location>
        <begin position="29"/>
        <end position="78"/>
    </location>
</feature>
<accession>A0A921UGN8</accession>
<evidence type="ECO:0000313" key="3">
    <source>
        <dbReference type="Proteomes" id="UP000807115"/>
    </source>
</evidence>
<dbReference type="PROSITE" id="PS51257">
    <property type="entry name" value="PROKAR_LIPOPROTEIN"/>
    <property type="match status" value="1"/>
</dbReference>
<proteinExistence type="predicted"/>